<dbReference type="RefSeq" id="WP_425506963.1">
    <property type="nucleotide sequence ID" value="NZ_JACHHB010000004.1"/>
</dbReference>
<dbReference type="SUPFAM" id="SSF52242">
    <property type="entry name" value="Cobalamin (vitamin B12)-binding domain"/>
    <property type="match status" value="1"/>
</dbReference>
<name>A0A840QNU7_9BACI</name>
<keyword evidence="3" id="KW-0846">Cobalamin</keyword>
<dbReference type="Gene3D" id="3.10.180.10">
    <property type="entry name" value="2,3-Dihydroxybiphenyl 1,2-Dioxygenase, domain 1"/>
    <property type="match status" value="1"/>
</dbReference>
<keyword evidence="6" id="KW-0170">Cobalt</keyword>
<evidence type="ECO:0000313" key="10">
    <source>
        <dbReference type="Proteomes" id="UP000551878"/>
    </source>
</evidence>
<dbReference type="CDD" id="cd02071">
    <property type="entry name" value="MM_CoA_mut_B12_BD"/>
    <property type="match status" value="1"/>
</dbReference>
<sequence length="277" mass="30045">MTIRILMAKPGLDGHDRGALVVSQALRDHGMEVIYTGLRQSPEQIVQAAIQEDVDAIGLSSLSGAHNILFPEVLNQLKEKNAEDIFVFGGGVIPFDDVRNLEELGIKKVFTPGSSTEAIAAFIEQTVREREAFEPILSAPKCVDHIGIAVSSIDEAIPFYRDHLHLDVETVVDVPEQGVKVAFISLSNAKIELLEPLTKESPVQSFIDKKGEGLHHIALAVNRLSDRLTQLKREGVPLVDETPKQGASGVPIAFLHPKAANGTLVELCENEGVEIDG</sequence>
<dbReference type="InterPro" id="IPR017515">
    <property type="entry name" value="MeMalonyl-CoA_epimerase"/>
</dbReference>
<evidence type="ECO:0000256" key="4">
    <source>
        <dbReference type="ARBA" id="ARBA00022723"/>
    </source>
</evidence>
<dbReference type="PROSITE" id="PS51332">
    <property type="entry name" value="B12_BINDING"/>
    <property type="match status" value="1"/>
</dbReference>
<dbReference type="InterPro" id="IPR006158">
    <property type="entry name" value="Cobalamin-bd"/>
</dbReference>
<evidence type="ECO:0000256" key="3">
    <source>
        <dbReference type="ARBA" id="ARBA00022628"/>
    </source>
</evidence>
<dbReference type="GO" id="GO:0046491">
    <property type="term" value="P:L-methylmalonyl-CoA metabolic process"/>
    <property type="evidence" value="ECO:0007669"/>
    <property type="project" value="TreeGrafter"/>
</dbReference>
<dbReference type="InterPro" id="IPR051785">
    <property type="entry name" value="MMCE/EMCE_epimerase"/>
</dbReference>
<protein>
    <submittedName>
        <fullName evidence="9">Methylmalonyl-CoA mutase C-terminal domain/subunit</fullName>
        <ecNumber evidence="9">5.4.99.2</ecNumber>
    </submittedName>
</protein>
<keyword evidence="4" id="KW-0479">Metal-binding</keyword>
<dbReference type="GO" id="GO:0046872">
    <property type="term" value="F:metal ion binding"/>
    <property type="evidence" value="ECO:0007669"/>
    <property type="project" value="UniProtKB-KW"/>
</dbReference>
<dbReference type="InterPro" id="IPR006159">
    <property type="entry name" value="Acid_CoA_mut_C"/>
</dbReference>
<comment type="caution">
    <text evidence="9">The sequence shown here is derived from an EMBL/GenBank/DDBJ whole genome shotgun (WGS) entry which is preliminary data.</text>
</comment>
<dbReference type="AlphaFoldDB" id="A0A840QNU7"/>
<evidence type="ECO:0000259" key="8">
    <source>
        <dbReference type="PROSITE" id="PS51819"/>
    </source>
</evidence>
<dbReference type="InterPro" id="IPR029068">
    <property type="entry name" value="Glyas_Bleomycin-R_OHBP_Dase"/>
</dbReference>
<accession>A0A840QNU7</accession>
<dbReference type="PANTHER" id="PTHR43048">
    <property type="entry name" value="METHYLMALONYL-COA EPIMERASE"/>
    <property type="match status" value="1"/>
</dbReference>
<comment type="similarity">
    <text evidence="2">Belongs to the methylmalonyl-CoA epimerase family.</text>
</comment>
<evidence type="ECO:0000259" key="7">
    <source>
        <dbReference type="PROSITE" id="PS51332"/>
    </source>
</evidence>
<dbReference type="GO" id="GO:0004494">
    <property type="term" value="F:methylmalonyl-CoA mutase activity"/>
    <property type="evidence" value="ECO:0007669"/>
    <property type="project" value="UniProtKB-EC"/>
</dbReference>
<organism evidence="9 10">
    <name type="scientific">Texcoconibacillus texcoconensis</name>
    <dbReference type="NCBI Taxonomy" id="1095777"/>
    <lineage>
        <taxon>Bacteria</taxon>
        <taxon>Bacillati</taxon>
        <taxon>Bacillota</taxon>
        <taxon>Bacilli</taxon>
        <taxon>Bacillales</taxon>
        <taxon>Bacillaceae</taxon>
        <taxon>Texcoconibacillus</taxon>
    </lineage>
</organism>
<dbReference type="NCBIfam" id="TIGR03081">
    <property type="entry name" value="metmalonyl_epim"/>
    <property type="match status" value="1"/>
</dbReference>
<evidence type="ECO:0000256" key="5">
    <source>
        <dbReference type="ARBA" id="ARBA00023235"/>
    </source>
</evidence>
<feature type="domain" description="VOC" evidence="8">
    <location>
        <begin position="142"/>
        <end position="270"/>
    </location>
</feature>
<keyword evidence="10" id="KW-1185">Reference proteome</keyword>
<dbReference type="PROSITE" id="PS51819">
    <property type="entry name" value="VOC"/>
    <property type="match status" value="1"/>
</dbReference>
<comment type="cofactor">
    <cofactor evidence="1">
        <name>adenosylcob(III)alamin</name>
        <dbReference type="ChEBI" id="CHEBI:18408"/>
    </cofactor>
</comment>
<keyword evidence="5 9" id="KW-0413">Isomerase</keyword>
<feature type="domain" description="B12-binding" evidence="7">
    <location>
        <begin position="2"/>
        <end position="133"/>
    </location>
</feature>
<dbReference type="EMBL" id="JACHHB010000004">
    <property type="protein sequence ID" value="MBB5173028.1"/>
    <property type="molecule type" value="Genomic_DNA"/>
</dbReference>
<dbReference type="CDD" id="cd07249">
    <property type="entry name" value="MMCE"/>
    <property type="match status" value="1"/>
</dbReference>
<dbReference type="InterPro" id="IPR036724">
    <property type="entry name" value="Cobalamin-bd_sf"/>
</dbReference>
<dbReference type="EC" id="5.4.99.2" evidence="9"/>
<gene>
    <name evidence="9" type="ORF">HNQ41_001191</name>
</gene>
<dbReference type="SUPFAM" id="SSF54593">
    <property type="entry name" value="Glyoxalase/Bleomycin resistance protein/Dihydroxybiphenyl dioxygenase"/>
    <property type="match status" value="1"/>
</dbReference>
<evidence type="ECO:0000256" key="6">
    <source>
        <dbReference type="ARBA" id="ARBA00023285"/>
    </source>
</evidence>
<dbReference type="Pfam" id="PF02310">
    <property type="entry name" value="B12-binding"/>
    <property type="match status" value="1"/>
</dbReference>
<dbReference type="InterPro" id="IPR037523">
    <property type="entry name" value="VOC_core"/>
</dbReference>
<dbReference type="GO" id="GO:0004493">
    <property type="term" value="F:methylmalonyl-CoA epimerase activity"/>
    <property type="evidence" value="ECO:0007669"/>
    <property type="project" value="TreeGrafter"/>
</dbReference>
<evidence type="ECO:0000313" key="9">
    <source>
        <dbReference type="EMBL" id="MBB5173028.1"/>
    </source>
</evidence>
<dbReference type="Proteomes" id="UP000551878">
    <property type="component" value="Unassembled WGS sequence"/>
</dbReference>
<proteinExistence type="inferred from homology"/>
<evidence type="ECO:0000256" key="2">
    <source>
        <dbReference type="ARBA" id="ARBA00009308"/>
    </source>
</evidence>
<dbReference type="NCBIfam" id="TIGR00640">
    <property type="entry name" value="acid_CoA_mut_C"/>
    <property type="match status" value="1"/>
</dbReference>
<reference evidence="9 10" key="1">
    <citation type="submission" date="2020-08" db="EMBL/GenBank/DDBJ databases">
        <title>Genomic Encyclopedia of Type Strains, Phase IV (KMG-IV): sequencing the most valuable type-strain genomes for metagenomic binning, comparative biology and taxonomic classification.</title>
        <authorList>
            <person name="Goeker M."/>
        </authorList>
    </citation>
    <scope>NUCLEOTIDE SEQUENCE [LARGE SCALE GENOMIC DNA]</scope>
    <source>
        <strain evidence="9 10">DSM 24696</strain>
    </source>
</reference>
<evidence type="ECO:0000256" key="1">
    <source>
        <dbReference type="ARBA" id="ARBA00001922"/>
    </source>
</evidence>
<dbReference type="GO" id="GO:0031419">
    <property type="term" value="F:cobalamin binding"/>
    <property type="evidence" value="ECO:0007669"/>
    <property type="project" value="UniProtKB-KW"/>
</dbReference>
<dbReference type="PANTHER" id="PTHR43048:SF3">
    <property type="entry name" value="METHYLMALONYL-COA EPIMERASE, MITOCHONDRIAL"/>
    <property type="match status" value="1"/>
</dbReference>
<dbReference type="Pfam" id="PF13669">
    <property type="entry name" value="Glyoxalase_4"/>
    <property type="match status" value="1"/>
</dbReference>
<dbReference type="Gene3D" id="3.40.50.280">
    <property type="entry name" value="Cobalamin-binding domain"/>
    <property type="match status" value="1"/>
</dbReference>